<evidence type="ECO:0000313" key="1">
    <source>
        <dbReference type="EMBL" id="PXW56557.1"/>
    </source>
</evidence>
<comment type="caution">
    <text evidence="1">The sequence shown here is derived from an EMBL/GenBank/DDBJ whole genome shotgun (WGS) entry which is preliminary data.</text>
</comment>
<dbReference type="PANTHER" id="PTHR19288">
    <property type="entry name" value="4-NITROPHENYLPHOSPHATASE-RELATED"/>
    <property type="match status" value="1"/>
</dbReference>
<proteinExistence type="predicted"/>
<dbReference type="RefSeq" id="WP_110376281.1">
    <property type="nucleotide sequence ID" value="NZ_CAKNFM010000006.1"/>
</dbReference>
<dbReference type="GO" id="GO:0016791">
    <property type="term" value="F:phosphatase activity"/>
    <property type="evidence" value="ECO:0007669"/>
    <property type="project" value="TreeGrafter"/>
</dbReference>
<dbReference type="Gene3D" id="3.40.50.1000">
    <property type="entry name" value="HAD superfamily/HAD-like"/>
    <property type="match status" value="2"/>
</dbReference>
<dbReference type="Proteomes" id="UP000248021">
    <property type="component" value="Unassembled WGS sequence"/>
</dbReference>
<dbReference type="PANTHER" id="PTHR19288:SF90">
    <property type="entry name" value="OS08G0542600 PROTEIN"/>
    <property type="match status" value="1"/>
</dbReference>
<organism evidence="1 2">
    <name type="scientific">Chelatococcus asaccharovorans</name>
    <dbReference type="NCBI Taxonomy" id="28210"/>
    <lineage>
        <taxon>Bacteria</taxon>
        <taxon>Pseudomonadati</taxon>
        <taxon>Pseudomonadota</taxon>
        <taxon>Alphaproteobacteria</taxon>
        <taxon>Hyphomicrobiales</taxon>
        <taxon>Chelatococcaceae</taxon>
        <taxon>Chelatococcus</taxon>
    </lineage>
</organism>
<reference evidence="1 2" key="1">
    <citation type="submission" date="2018-05" db="EMBL/GenBank/DDBJ databases">
        <title>Genomic Encyclopedia of Type Strains, Phase IV (KMG-IV): sequencing the most valuable type-strain genomes for metagenomic binning, comparative biology and taxonomic classification.</title>
        <authorList>
            <person name="Goeker M."/>
        </authorList>
    </citation>
    <scope>NUCLEOTIDE SEQUENCE [LARGE SCALE GENOMIC DNA]</scope>
    <source>
        <strain evidence="1 2">DSM 6462</strain>
    </source>
</reference>
<dbReference type="InterPro" id="IPR036412">
    <property type="entry name" value="HAD-like_sf"/>
</dbReference>
<sequence>MSDAVGPIPVIEGLSSVADRYDVILCDIWGVLHDGVRAFAATGDALNRFRAKGGTVVLISNAPRPGQDVLPLLDTLGVRRDAYDDIITSGDVARRKIAKHGNAPLFHLGPERDLPLFENLDARLVAIEEAEYAVCTGLFDDNHETPEDYRDRLEAMQARGLAMICANPDLVVERGHHLIYCAGALAALYEALGGSVTYAGKPHRPIYEAAFALASTVREAPVAANRVLAVGDAIRTDVAGAATMDIDALFVSRGIHAREFADAAGALDTTALGRWILDQSHHPAMMIDMLRW</sequence>
<dbReference type="CDD" id="cd07525">
    <property type="entry name" value="HAD_like"/>
    <property type="match status" value="1"/>
</dbReference>
<dbReference type="Pfam" id="PF13242">
    <property type="entry name" value="Hydrolase_like"/>
    <property type="match status" value="1"/>
</dbReference>
<dbReference type="NCBIfam" id="TIGR01459">
    <property type="entry name" value="HAD-SF-IIA-hyp4"/>
    <property type="match status" value="1"/>
</dbReference>
<dbReference type="NCBIfam" id="TIGR01460">
    <property type="entry name" value="HAD-SF-IIA"/>
    <property type="match status" value="1"/>
</dbReference>
<keyword evidence="2" id="KW-1185">Reference proteome</keyword>
<dbReference type="InterPro" id="IPR023214">
    <property type="entry name" value="HAD_sf"/>
</dbReference>
<keyword evidence="1" id="KW-0378">Hydrolase</keyword>
<dbReference type="InterPro" id="IPR006357">
    <property type="entry name" value="HAD-SF_hydro_IIA"/>
</dbReference>
<protein>
    <submittedName>
        <fullName evidence="1">HAD superfamily hydrolase (TIGR01459 family)</fullName>
    </submittedName>
</protein>
<dbReference type="EMBL" id="QJJK01000008">
    <property type="protein sequence ID" value="PXW56557.1"/>
    <property type="molecule type" value="Genomic_DNA"/>
</dbReference>
<gene>
    <name evidence="1" type="ORF">C7450_108309</name>
</gene>
<dbReference type="InterPro" id="IPR006356">
    <property type="entry name" value="HAD-SF_hydro_IIA_hyp3"/>
</dbReference>
<dbReference type="OrthoDB" id="9791073at2"/>
<evidence type="ECO:0000313" key="2">
    <source>
        <dbReference type="Proteomes" id="UP000248021"/>
    </source>
</evidence>
<dbReference type="GO" id="GO:0005737">
    <property type="term" value="C:cytoplasm"/>
    <property type="evidence" value="ECO:0007669"/>
    <property type="project" value="TreeGrafter"/>
</dbReference>
<dbReference type="AlphaFoldDB" id="A0A2V3U248"/>
<dbReference type="SUPFAM" id="SSF56784">
    <property type="entry name" value="HAD-like"/>
    <property type="match status" value="1"/>
</dbReference>
<dbReference type="Pfam" id="PF13344">
    <property type="entry name" value="Hydrolase_6"/>
    <property type="match status" value="1"/>
</dbReference>
<name>A0A2V3U248_9HYPH</name>
<accession>A0A2V3U248</accession>